<dbReference type="Proteomes" id="UP000192707">
    <property type="component" value="Unassembled WGS sequence"/>
</dbReference>
<comment type="caution">
    <text evidence="6">The sequence shown here is derived from an EMBL/GenBank/DDBJ whole genome shotgun (WGS) entry which is preliminary data.</text>
</comment>
<evidence type="ECO:0000256" key="4">
    <source>
        <dbReference type="ARBA" id="ARBA00023139"/>
    </source>
</evidence>
<proteinExistence type="predicted"/>
<organism evidence="6 7">
    <name type="scientific">Mycobacterium arosiense ATCC BAA-1401 = DSM 45069</name>
    <dbReference type="NCBI Taxonomy" id="1265311"/>
    <lineage>
        <taxon>Bacteria</taxon>
        <taxon>Bacillati</taxon>
        <taxon>Actinomycetota</taxon>
        <taxon>Actinomycetes</taxon>
        <taxon>Mycobacteriales</taxon>
        <taxon>Mycobacteriaceae</taxon>
        <taxon>Mycobacterium</taxon>
        <taxon>Mycobacterium avium complex (MAC)</taxon>
    </lineage>
</organism>
<keyword evidence="4" id="KW-0564">Palmitate</keyword>
<keyword evidence="3" id="KW-0472">Membrane</keyword>
<dbReference type="OrthoDB" id="4625136at2"/>
<dbReference type="AlphaFoldDB" id="A0A1W9ZFC4"/>
<reference evidence="6 7" key="1">
    <citation type="submission" date="2016-12" db="EMBL/GenBank/DDBJ databases">
        <title>The new phylogeny of genus Mycobacterium.</title>
        <authorList>
            <person name="Tortoli E."/>
            <person name="Trovato A."/>
            <person name="Cirillo D.M."/>
        </authorList>
    </citation>
    <scope>NUCLEOTIDE SEQUENCE [LARGE SCALE GENOMIC DNA]</scope>
    <source>
        <strain evidence="6 7">DSM 45069</strain>
    </source>
</reference>
<dbReference type="GO" id="GO:0016020">
    <property type="term" value="C:membrane"/>
    <property type="evidence" value="ECO:0007669"/>
    <property type="project" value="InterPro"/>
</dbReference>
<evidence type="ECO:0000256" key="5">
    <source>
        <dbReference type="ARBA" id="ARBA00023288"/>
    </source>
</evidence>
<keyword evidence="5" id="KW-0449">Lipoprotein</keyword>
<evidence type="ECO:0000313" key="7">
    <source>
        <dbReference type="Proteomes" id="UP000192707"/>
    </source>
</evidence>
<dbReference type="EMBL" id="MVHG01000036">
    <property type="protein sequence ID" value="ORA13441.1"/>
    <property type="molecule type" value="Genomic_DNA"/>
</dbReference>
<evidence type="ECO:0008006" key="8">
    <source>
        <dbReference type="Google" id="ProtNLM"/>
    </source>
</evidence>
<accession>A0A1W9ZFC4</accession>
<keyword evidence="7" id="KW-1185">Reference proteome</keyword>
<name>A0A1W9ZFC4_MYCAI</name>
<keyword evidence="2" id="KW-0732">Signal</keyword>
<protein>
    <recommendedName>
        <fullName evidence="8">Lipoprotein LppO</fullName>
    </recommendedName>
</protein>
<dbReference type="RefSeq" id="WP_083065210.1">
    <property type="nucleotide sequence ID" value="NZ_MVHG01000036.1"/>
</dbReference>
<evidence type="ECO:0000256" key="3">
    <source>
        <dbReference type="ARBA" id="ARBA00023136"/>
    </source>
</evidence>
<evidence type="ECO:0000313" key="6">
    <source>
        <dbReference type="EMBL" id="ORA13441.1"/>
    </source>
</evidence>
<evidence type="ECO:0000256" key="2">
    <source>
        <dbReference type="ARBA" id="ARBA00022729"/>
    </source>
</evidence>
<dbReference type="Pfam" id="PF05481">
    <property type="entry name" value="Myco_19_kDa"/>
    <property type="match status" value="1"/>
</dbReference>
<keyword evidence="1" id="KW-1003">Cell membrane</keyword>
<sequence>MTKSGNHRGRRWLAHAASALGLVALGAGLVALGAGLPACSSKHQAAAPSSGPALASTTVMIDGNKHTMIAAVDCTRSAAQPNASPPESGDLTTRISVHDDAASVSLAVSDEQPPNVDGFAISLKLANGQYQLPYQGTKSPTQVQATKDGKSYTVTGTGQATTPGHSSLRDVTFGIHVTCP</sequence>
<dbReference type="InterPro" id="IPR008691">
    <property type="entry name" value="LpqH"/>
</dbReference>
<evidence type="ECO:0000256" key="1">
    <source>
        <dbReference type="ARBA" id="ARBA00022475"/>
    </source>
</evidence>
<gene>
    <name evidence="6" type="ORF">BST14_15465</name>
</gene>